<protein>
    <submittedName>
        <fullName evidence="2">DUF4123 domain-containing protein</fullName>
    </submittedName>
</protein>
<feature type="domain" description="DUF4123" evidence="1">
    <location>
        <begin position="31"/>
        <end position="153"/>
    </location>
</feature>
<dbReference type="Proteomes" id="UP001171620">
    <property type="component" value="Unassembled WGS sequence"/>
</dbReference>
<reference evidence="2" key="1">
    <citation type="submission" date="2023-07" db="EMBL/GenBank/DDBJ databases">
        <title>A collection of bacterial strains from the Burkholderia cepacia Research Laboratory and Repository.</title>
        <authorList>
            <person name="Lipuma J."/>
            <person name="Spilker T."/>
            <person name="Caverly L."/>
        </authorList>
    </citation>
    <scope>NUCLEOTIDE SEQUENCE</scope>
    <source>
        <strain evidence="2">AU44268</strain>
    </source>
</reference>
<evidence type="ECO:0000313" key="2">
    <source>
        <dbReference type="EMBL" id="MDN7798252.1"/>
    </source>
</evidence>
<dbReference type="Pfam" id="PF13503">
    <property type="entry name" value="DUF4123"/>
    <property type="match status" value="1"/>
</dbReference>
<evidence type="ECO:0000313" key="3">
    <source>
        <dbReference type="Proteomes" id="UP001171620"/>
    </source>
</evidence>
<accession>A0AAW7T4M0</accession>
<dbReference type="EMBL" id="JAUJRV010000028">
    <property type="protein sequence ID" value="MDN7798252.1"/>
    <property type="molecule type" value="Genomic_DNA"/>
</dbReference>
<dbReference type="AlphaFoldDB" id="A0AAW7T4M0"/>
<comment type="caution">
    <text evidence="2">The sequence shown here is derived from an EMBL/GenBank/DDBJ whole genome shotgun (WGS) entry which is preliminary data.</text>
</comment>
<gene>
    <name evidence="2" type="ORF">QZM33_25245</name>
</gene>
<proteinExistence type="predicted"/>
<evidence type="ECO:0000259" key="1">
    <source>
        <dbReference type="Pfam" id="PF13503"/>
    </source>
</evidence>
<dbReference type="InterPro" id="IPR025391">
    <property type="entry name" value="DUF4123"/>
</dbReference>
<organism evidence="2 3">
    <name type="scientific">Burkholderia vietnamiensis</name>
    <dbReference type="NCBI Taxonomy" id="60552"/>
    <lineage>
        <taxon>Bacteria</taxon>
        <taxon>Pseudomonadati</taxon>
        <taxon>Pseudomonadota</taxon>
        <taxon>Betaproteobacteria</taxon>
        <taxon>Burkholderiales</taxon>
        <taxon>Burkholderiaceae</taxon>
        <taxon>Burkholderia</taxon>
        <taxon>Burkholderia cepacia complex</taxon>
    </lineage>
</organism>
<name>A0AAW7T4M0_BURVI</name>
<dbReference type="RefSeq" id="WP_059740251.1">
    <property type="nucleotide sequence ID" value="NZ_CADFEG010000012.1"/>
</dbReference>
<sequence>MNAVPFQVERFAELTQWFESLGAGHDTPLNLYALVDGALSPDMLQFVTQRKAAWQCLYPDTMLEAASPAIAPYLVELRLDDSGHAALARALLRQSEHMDVVLWVASQMPLHHLTHYLHPFAEVELADERHALLRYYDPLILESLLETLTHKQHDRVIAPFRALRYWRGGWQEVEGLDRDPESLDVAVDNLQITAEQQQRLAMATLAETVYYEIVDELLPPMSNVDGRTCTAHTRELLDRAYDRYQLRNLDDLTLFTLVGLNVNREFDAHPAINAKLDARERANKSLQEVFLSIPADVWESVGACT</sequence>